<evidence type="ECO:0000313" key="2">
    <source>
        <dbReference type="EMBL" id="KAJ1357329.1"/>
    </source>
</evidence>
<feature type="transmembrane region" description="Helical" evidence="1">
    <location>
        <begin position="76"/>
        <end position="97"/>
    </location>
</feature>
<accession>A0AAD5N460</accession>
<keyword evidence="1" id="KW-0472">Membrane</keyword>
<dbReference type="Gene3D" id="1.20.1070.10">
    <property type="entry name" value="Rhodopsin 7-helix transmembrane proteins"/>
    <property type="match status" value="1"/>
</dbReference>
<gene>
    <name evidence="2" type="ORF">KIN20_015462</name>
</gene>
<dbReference type="PANTHER" id="PTHR46955">
    <property type="entry name" value="PROTEIN CBG01349-RELATED"/>
    <property type="match status" value="1"/>
</dbReference>
<dbReference type="SUPFAM" id="SSF81321">
    <property type="entry name" value="Family A G protein-coupled receptor-like"/>
    <property type="match status" value="1"/>
</dbReference>
<evidence type="ECO:0000256" key="1">
    <source>
        <dbReference type="SAM" id="Phobius"/>
    </source>
</evidence>
<dbReference type="EMBL" id="JAHQIW010003103">
    <property type="protein sequence ID" value="KAJ1357329.1"/>
    <property type="molecule type" value="Genomic_DNA"/>
</dbReference>
<dbReference type="AlphaFoldDB" id="A0AAD5N460"/>
<dbReference type="PANTHER" id="PTHR46955:SF3">
    <property type="entry name" value="G_PROTEIN_RECEP_F1_2 DOMAIN-CONTAINING PROTEIN"/>
    <property type="match status" value="1"/>
</dbReference>
<proteinExistence type="predicted"/>
<keyword evidence="1" id="KW-0812">Transmembrane</keyword>
<comment type="caution">
    <text evidence="2">The sequence shown here is derived from an EMBL/GenBank/DDBJ whole genome shotgun (WGS) entry which is preliminary data.</text>
</comment>
<keyword evidence="3" id="KW-1185">Reference proteome</keyword>
<organism evidence="2 3">
    <name type="scientific">Parelaphostrongylus tenuis</name>
    <name type="common">Meningeal worm</name>
    <dbReference type="NCBI Taxonomy" id="148309"/>
    <lineage>
        <taxon>Eukaryota</taxon>
        <taxon>Metazoa</taxon>
        <taxon>Ecdysozoa</taxon>
        <taxon>Nematoda</taxon>
        <taxon>Chromadorea</taxon>
        <taxon>Rhabditida</taxon>
        <taxon>Rhabditina</taxon>
        <taxon>Rhabditomorpha</taxon>
        <taxon>Strongyloidea</taxon>
        <taxon>Metastrongylidae</taxon>
        <taxon>Parelaphostrongylus</taxon>
    </lineage>
</organism>
<name>A0AAD5N460_PARTN</name>
<feature type="transmembrane region" description="Helical" evidence="1">
    <location>
        <begin position="6"/>
        <end position="23"/>
    </location>
</feature>
<feature type="transmembrane region" description="Helical" evidence="1">
    <location>
        <begin position="44"/>
        <end position="64"/>
    </location>
</feature>
<sequence>MGIVVIVLTILILTKLRALRRRLQPVRILRSRENKFKQANRRSVGILLMSLIYVTLPSVGAGLAKAIGFPVLNVIGPFYIVGLLCAGACNSVVYLALNKEMQELARKFICCKKLPLSPTVVTIRALSTDGR</sequence>
<reference evidence="2" key="1">
    <citation type="submission" date="2021-06" db="EMBL/GenBank/DDBJ databases">
        <title>Parelaphostrongylus tenuis whole genome reference sequence.</title>
        <authorList>
            <person name="Garwood T.J."/>
            <person name="Larsen P.A."/>
            <person name="Fountain-Jones N.M."/>
            <person name="Garbe J.R."/>
            <person name="Macchietto M.G."/>
            <person name="Kania S.A."/>
            <person name="Gerhold R.W."/>
            <person name="Richards J.E."/>
            <person name="Wolf T.M."/>
        </authorList>
    </citation>
    <scope>NUCLEOTIDE SEQUENCE</scope>
    <source>
        <strain evidence="2">MNPRO001-30</strain>
        <tissue evidence="2">Meninges</tissue>
    </source>
</reference>
<dbReference type="Proteomes" id="UP001196413">
    <property type="component" value="Unassembled WGS sequence"/>
</dbReference>
<protein>
    <submittedName>
        <fullName evidence="2">Uncharacterized protein</fullName>
    </submittedName>
</protein>
<keyword evidence="1" id="KW-1133">Transmembrane helix</keyword>
<evidence type="ECO:0000313" key="3">
    <source>
        <dbReference type="Proteomes" id="UP001196413"/>
    </source>
</evidence>
<dbReference type="InterPro" id="IPR052322">
    <property type="entry name" value="Mito_rRNA_Mtase_NSUN4"/>
</dbReference>